<proteinExistence type="predicted"/>
<evidence type="ECO:0000313" key="3">
    <source>
        <dbReference type="EMBL" id="SDR60952.1"/>
    </source>
</evidence>
<organism evidence="3 4">
    <name type="scientific">Paraburkholderia tuberum</name>
    <dbReference type="NCBI Taxonomy" id="157910"/>
    <lineage>
        <taxon>Bacteria</taxon>
        <taxon>Pseudomonadati</taxon>
        <taxon>Pseudomonadota</taxon>
        <taxon>Betaproteobacteria</taxon>
        <taxon>Burkholderiales</taxon>
        <taxon>Burkholderiaceae</taxon>
        <taxon>Paraburkholderia</taxon>
    </lineage>
</organism>
<gene>
    <name evidence="3" type="ORF">SAMN05445850_7463</name>
</gene>
<name>A0A1H1KFV6_9BURK</name>
<accession>A0A1H1KFV6</accession>
<dbReference type="STRING" id="157910.SAMN05445850_7463"/>
<dbReference type="Proteomes" id="UP000199365">
    <property type="component" value="Unassembled WGS sequence"/>
</dbReference>
<sequence>MIHKFPPVELFPDDDLAPVTAESMRYVYQLRRVNRVVIGLRELDGSLGEKIGVATGLLVPVTAKLAETYEALEKNTTELAEQRARQEALIETVKALEARLPDPKRVRHEIQGDLWQVMEPQVVQLVADLGVALGAQAREAGARLAEASQRGYMAPAQPEEGSPLWDRLRYRKERIAYRLKNFAADWLAVTQLVGVAALTVIAFCQFVFITHRPL</sequence>
<keyword evidence="2" id="KW-0472">Membrane</keyword>
<protein>
    <submittedName>
        <fullName evidence="3">Uncharacterized protein</fullName>
    </submittedName>
</protein>
<evidence type="ECO:0000256" key="1">
    <source>
        <dbReference type="SAM" id="Coils"/>
    </source>
</evidence>
<evidence type="ECO:0000313" key="4">
    <source>
        <dbReference type="Proteomes" id="UP000199365"/>
    </source>
</evidence>
<keyword evidence="2" id="KW-0812">Transmembrane</keyword>
<keyword evidence="1" id="KW-0175">Coiled coil</keyword>
<evidence type="ECO:0000256" key="2">
    <source>
        <dbReference type="SAM" id="Phobius"/>
    </source>
</evidence>
<dbReference type="AlphaFoldDB" id="A0A1H1KFV6"/>
<dbReference type="RefSeq" id="WP_090812072.1">
    <property type="nucleotide sequence ID" value="NZ_FNKX01000004.1"/>
</dbReference>
<reference evidence="4" key="1">
    <citation type="submission" date="2016-10" db="EMBL/GenBank/DDBJ databases">
        <authorList>
            <person name="Varghese N."/>
            <person name="Submissions S."/>
        </authorList>
    </citation>
    <scope>NUCLEOTIDE SEQUENCE [LARGE SCALE GENOMIC DNA]</scope>
    <source>
        <strain evidence="4">DUS833</strain>
    </source>
</reference>
<feature type="transmembrane region" description="Helical" evidence="2">
    <location>
        <begin position="186"/>
        <end position="209"/>
    </location>
</feature>
<keyword evidence="4" id="KW-1185">Reference proteome</keyword>
<keyword evidence="2" id="KW-1133">Transmembrane helix</keyword>
<feature type="coiled-coil region" evidence="1">
    <location>
        <begin position="69"/>
        <end position="99"/>
    </location>
</feature>
<dbReference type="EMBL" id="FNKX01000004">
    <property type="protein sequence ID" value="SDR60952.1"/>
    <property type="molecule type" value="Genomic_DNA"/>
</dbReference>